<dbReference type="PANTHER" id="PTHR38459:SF1">
    <property type="entry name" value="PROPHAGE BACTOPRENOL-LINKED GLUCOSE TRANSLOCASE HOMOLOG"/>
    <property type="match status" value="1"/>
</dbReference>
<comment type="caution">
    <text evidence="8">The sequence shown here is derived from an EMBL/GenBank/DDBJ whole genome shotgun (WGS) entry which is preliminary data.</text>
</comment>
<evidence type="ECO:0000256" key="1">
    <source>
        <dbReference type="ARBA" id="ARBA00004141"/>
    </source>
</evidence>
<proteinExistence type="inferred from homology"/>
<dbReference type="Proteomes" id="UP000228635">
    <property type="component" value="Unassembled WGS sequence"/>
</dbReference>
<evidence type="ECO:0000256" key="5">
    <source>
        <dbReference type="ARBA" id="ARBA00023136"/>
    </source>
</evidence>
<feature type="transmembrane region" description="Helical" evidence="6">
    <location>
        <begin position="21"/>
        <end position="44"/>
    </location>
</feature>
<feature type="transmembrane region" description="Helical" evidence="6">
    <location>
        <begin position="50"/>
        <end position="70"/>
    </location>
</feature>
<sequence>MFIRLFARFTNSQHPLLQFSKFAFVGALNSAIDLFILNVLSAFFRIYSGFFIILFNLASFSVAVLNSYYLNKRWTFQHAGVATKKEFTQFYLVNVGGVVINTAIVFVITTFIPTPPGLHPQVWLNVGKIVALPAGALWNFLCFRFLIFRER</sequence>
<evidence type="ECO:0000256" key="3">
    <source>
        <dbReference type="ARBA" id="ARBA00022692"/>
    </source>
</evidence>
<dbReference type="PANTHER" id="PTHR38459">
    <property type="entry name" value="PROPHAGE BACTOPRENOL-LINKED GLUCOSE TRANSLOCASE HOMOLOG"/>
    <property type="match status" value="1"/>
</dbReference>
<feature type="domain" description="GtrA/DPMS transmembrane" evidence="7">
    <location>
        <begin position="21"/>
        <end position="148"/>
    </location>
</feature>
<keyword evidence="3 6" id="KW-0812">Transmembrane</keyword>
<dbReference type="GO" id="GO:0005886">
    <property type="term" value="C:plasma membrane"/>
    <property type="evidence" value="ECO:0007669"/>
    <property type="project" value="TreeGrafter"/>
</dbReference>
<keyword evidence="5 6" id="KW-0472">Membrane</keyword>
<dbReference type="EMBL" id="PFBA01000024">
    <property type="protein sequence ID" value="PIT92367.1"/>
    <property type="molecule type" value="Genomic_DNA"/>
</dbReference>
<comment type="similarity">
    <text evidence="2">Belongs to the GtrA family.</text>
</comment>
<dbReference type="InterPro" id="IPR051401">
    <property type="entry name" value="GtrA_CellWall_Glycosyl"/>
</dbReference>
<evidence type="ECO:0000259" key="7">
    <source>
        <dbReference type="Pfam" id="PF04138"/>
    </source>
</evidence>
<evidence type="ECO:0000313" key="9">
    <source>
        <dbReference type="Proteomes" id="UP000228635"/>
    </source>
</evidence>
<dbReference type="AlphaFoldDB" id="A0A2M6WHV0"/>
<reference evidence="9" key="1">
    <citation type="submission" date="2017-09" db="EMBL/GenBank/DDBJ databases">
        <title>Depth-based differentiation of microbial function through sediment-hosted aquifers and enrichment of novel symbionts in the deep terrestrial subsurface.</title>
        <authorList>
            <person name="Probst A.J."/>
            <person name="Ladd B."/>
            <person name="Jarett J.K."/>
            <person name="Geller-Mcgrath D.E."/>
            <person name="Sieber C.M.K."/>
            <person name="Emerson J.B."/>
            <person name="Anantharaman K."/>
            <person name="Thomas B.C."/>
            <person name="Malmstrom R."/>
            <person name="Stieglmeier M."/>
            <person name="Klingl A."/>
            <person name="Woyke T."/>
            <person name="Ryan C.M."/>
            <person name="Banfield J.F."/>
        </authorList>
    </citation>
    <scope>NUCLEOTIDE SEQUENCE [LARGE SCALE GENOMIC DNA]</scope>
</reference>
<gene>
    <name evidence="8" type="ORF">COU08_02585</name>
</gene>
<evidence type="ECO:0000256" key="2">
    <source>
        <dbReference type="ARBA" id="ARBA00009399"/>
    </source>
</evidence>
<dbReference type="Pfam" id="PF04138">
    <property type="entry name" value="GtrA_DPMS_TM"/>
    <property type="match status" value="1"/>
</dbReference>
<dbReference type="InterPro" id="IPR007267">
    <property type="entry name" value="GtrA_DPMS_TM"/>
</dbReference>
<protein>
    <recommendedName>
        <fullName evidence="7">GtrA/DPMS transmembrane domain-containing protein</fullName>
    </recommendedName>
</protein>
<organism evidence="8 9">
    <name type="scientific">Candidatus Harrisonbacteria bacterium CG10_big_fil_rev_8_21_14_0_10_42_17</name>
    <dbReference type="NCBI Taxonomy" id="1974584"/>
    <lineage>
        <taxon>Bacteria</taxon>
        <taxon>Candidatus Harrisoniibacteriota</taxon>
    </lineage>
</organism>
<evidence type="ECO:0000256" key="4">
    <source>
        <dbReference type="ARBA" id="ARBA00022989"/>
    </source>
</evidence>
<dbReference type="GO" id="GO:0000271">
    <property type="term" value="P:polysaccharide biosynthetic process"/>
    <property type="evidence" value="ECO:0007669"/>
    <property type="project" value="InterPro"/>
</dbReference>
<keyword evidence="4 6" id="KW-1133">Transmembrane helix</keyword>
<feature type="transmembrane region" description="Helical" evidence="6">
    <location>
        <begin position="91"/>
        <end position="114"/>
    </location>
</feature>
<evidence type="ECO:0000313" key="8">
    <source>
        <dbReference type="EMBL" id="PIT92367.1"/>
    </source>
</evidence>
<name>A0A2M6WHV0_9BACT</name>
<accession>A0A2M6WHV0</accession>
<comment type="subcellular location">
    <subcellularLocation>
        <location evidence="1">Membrane</location>
        <topology evidence="1">Multi-pass membrane protein</topology>
    </subcellularLocation>
</comment>
<evidence type="ECO:0000256" key="6">
    <source>
        <dbReference type="SAM" id="Phobius"/>
    </source>
</evidence>
<feature type="transmembrane region" description="Helical" evidence="6">
    <location>
        <begin position="126"/>
        <end position="147"/>
    </location>
</feature>